<dbReference type="Proteomes" id="UP000887578">
    <property type="component" value="Unplaced"/>
</dbReference>
<keyword evidence="1" id="KW-1185">Reference proteome</keyword>
<dbReference type="AlphaFoldDB" id="A0A914PZD5"/>
<reference evidence="2" key="1">
    <citation type="submission" date="2022-11" db="UniProtKB">
        <authorList>
            <consortium name="WormBaseParasite"/>
        </authorList>
    </citation>
    <scope>IDENTIFICATION</scope>
</reference>
<name>A0A914PZD5_9BILA</name>
<evidence type="ECO:0000313" key="2">
    <source>
        <dbReference type="WBParaSite" id="PDA_v2.g24234.t1"/>
    </source>
</evidence>
<organism evidence="1 2">
    <name type="scientific">Panagrolaimus davidi</name>
    <dbReference type="NCBI Taxonomy" id="227884"/>
    <lineage>
        <taxon>Eukaryota</taxon>
        <taxon>Metazoa</taxon>
        <taxon>Ecdysozoa</taxon>
        <taxon>Nematoda</taxon>
        <taxon>Chromadorea</taxon>
        <taxon>Rhabditida</taxon>
        <taxon>Tylenchina</taxon>
        <taxon>Panagrolaimomorpha</taxon>
        <taxon>Panagrolaimoidea</taxon>
        <taxon>Panagrolaimidae</taxon>
        <taxon>Panagrolaimus</taxon>
    </lineage>
</organism>
<accession>A0A914PZD5</accession>
<protein>
    <submittedName>
        <fullName evidence="2">Uncharacterized protein</fullName>
    </submittedName>
</protein>
<proteinExistence type="predicted"/>
<sequence length="178" mass="20813">MLITKDSTKIPQTQPPCDFPSDVLKWMKKNTSNPRKSLKLMQICKYFQMESFKNYNHVCTVCEKYISKRDFIKHKIIDYKVEDFKDLPYKFWITHDLTSLSPDFDLSLLISKIAVCEAKKIIINSQKLLYDEFKILVGGNCVEILDFISTTLKYSKNGTDVSFEDFIGLLPKVKKIYL</sequence>
<dbReference type="WBParaSite" id="PDA_v2.g24234.t1">
    <property type="protein sequence ID" value="PDA_v2.g24234.t1"/>
    <property type="gene ID" value="PDA_v2.g24234"/>
</dbReference>
<evidence type="ECO:0000313" key="1">
    <source>
        <dbReference type="Proteomes" id="UP000887578"/>
    </source>
</evidence>